<evidence type="ECO:0000313" key="2">
    <source>
        <dbReference type="EMBL" id="GFP75830.1"/>
    </source>
</evidence>
<organism evidence="2 3">
    <name type="scientific">Clostridium fungisolvens</name>
    <dbReference type="NCBI Taxonomy" id="1604897"/>
    <lineage>
        <taxon>Bacteria</taxon>
        <taxon>Bacillati</taxon>
        <taxon>Bacillota</taxon>
        <taxon>Clostridia</taxon>
        <taxon>Eubacteriales</taxon>
        <taxon>Clostridiaceae</taxon>
        <taxon>Clostridium</taxon>
    </lineage>
</organism>
<dbReference type="InterPro" id="IPR029068">
    <property type="entry name" value="Glyas_Bleomycin-R_OHBP_Dase"/>
</dbReference>
<accession>A0A6V8SFJ6</accession>
<dbReference type="PANTHER" id="PTHR33990:SF4">
    <property type="entry name" value="PHNB-LIKE DOMAIN-CONTAINING PROTEIN"/>
    <property type="match status" value="1"/>
</dbReference>
<dbReference type="SUPFAM" id="SSF54593">
    <property type="entry name" value="Glyoxalase/Bleomycin resistance protein/Dihydroxybiphenyl dioxygenase"/>
    <property type="match status" value="2"/>
</dbReference>
<sequence length="293" mass="33816">MSKIIPYIWYDDQAEEAAKFYVSIFKNSRINDNSFYAEGLPKPKDSLMSVSFELCGQDFVALNGGPYFTITPAISFFVNCETLDEVESIWQLMSKDGIVLMELGEYPFSERFGWIQDKFGVTWQINLSNQKQSICPALMFFGDNYRKAHEAMKFYTSIFEDSKIDSIEFYNDGEVDTEESVKKAVFILRSQNFMAMDSSINHEFTFTPAISFFVDCETQEQIDNFWERLSYQGEKGQCGWLEDKYGVSWQIVPSVLGELLNSADEKRAQQATDAMLKMNKLDIDTLKKAYEQD</sequence>
<dbReference type="Gene3D" id="3.30.720.100">
    <property type="match status" value="1"/>
</dbReference>
<reference evidence="2 3" key="1">
    <citation type="submission" date="2020-07" db="EMBL/GenBank/DDBJ databases">
        <title>A new beta-1,3-glucan-decomposing anaerobic bacterium isolated from anoxic soil subjected to biological soil disinfestation.</title>
        <authorList>
            <person name="Ueki A."/>
            <person name="Tonouchi A."/>
        </authorList>
    </citation>
    <scope>NUCLEOTIDE SEQUENCE [LARGE SCALE GENOMIC DNA]</scope>
    <source>
        <strain evidence="2 3">TW1</strain>
    </source>
</reference>
<dbReference type="Pfam" id="PF06983">
    <property type="entry name" value="3-dmu-9_3-mt"/>
    <property type="match status" value="2"/>
</dbReference>
<dbReference type="RefSeq" id="WP_183277301.1">
    <property type="nucleotide sequence ID" value="NZ_BLZR01000001.1"/>
</dbReference>
<dbReference type="InterPro" id="IPR009725">
    <property type="entry name" value="3_dmu_93_MTrfase"/>
</dbReference>
<dbReference type="CDD" id="cd06588">
    <property type="entry name" value="PhnB_like"/>
    <property type="match status" value="2"/>
</dbReference>
<dbReference type="Proteomes" id="UP000580568">
    <property type="component" value="Unassembled WGS sequence"/>
</dbReference>
<dbReference type="PANTHER" id="PTHR33990">
    <property type="entry name" value="PROTEIN YJDN-RELATED"/>
    <property type="match status" value="1"/>
</dbReference>
<feature type="domain" description="PhnB-like" evidence="1">
    <location>
        <begin position="3"/>
        <end position="125"/>
    </location>
</feature>
<dbReference type="AlphaFoldDB" id="A0A6V8SFJ6"/>
<evidence type="ECO:0000259" key="1">
    <source>
        <dbReference type="Pfam" id="PF06983"/>
    </source>
</evidence>
<evidence type="ECO:0000313" key="3">
    <source>
        <dbReference type="Proteomes" id="UP000580568"/>
    </source>
</evidence>
<comment type="caution">
    <text evidence="2">The sequence shown here is derived from an EMBL/GenBank/DDBJ whole genome shotgun (WGS) entry which is preliminary data.</text>
</comment>
<name>A0A6V8SFJ6_9CLOT</name>
<dbReference type="PIRSF" id="PIRSF500687">
    <property type="entry name" value="MTase_demethylubiq_bact"/>
    <property type="match status" value="1"/>
</dbReference>
<keyword evidence="3" id="KW-1185">Reference proteome</keyword>
<feature type="domain" description="PhnB-like" evidence="1">
    <location>
        <begin position="133"/>
        <end position="252"/>
    </location>
</feature>
<gene>
    <name evidence="2" type="ORF">bsdtw1_01922</name>
</gene>
<dbReference type="InterPro" id="IPR028973">
    <property type="entry name" value="PhnB-like"/>
</dbReference>
<dbReference type="Gene3D" id="3.10.180.10">
    <property type="entry name" value="2,3-Dihydroxybiphenyl 1,2-Dioxygenase, domain 1"/>
    <property type="match status" value="1"/>
</dbReference>
<dbReference type="EMBL" id="BLZR01000001">
    <property type="protein sequence ID" value="GFP75830.1"/>
    <property type="molecule type" value="Genomic_DNA"/>
</dbReference>
<dbReference type="InterPro" id="IPR027259">
    <property type="entry name" value="MTase_demethylubiq_bac"/>
</dbReference>
<protein>
    <recommendedName>
        <fullName evidence="1">PhnB-like domain-containing protein</fullName>
    </recommendedName>
</protein>
<dbReference type="PIRSF" id="PIRSF021700">
    <property type="entry name" value="3_dmu_93_MTrfase"/>
    <property type="match status" value="1"/>
</dbReference>
<proteinExistence type="predicted"/>
<dbReference type="Gene3D" id="3.30.720.110">
    <property type="match status" value="1"/>
</dbReference>